<keyword evidence="3" id="KW-1185">Reference proteome</keyword>
<reference evidence="2" key="1">
    <citation type="submission" date="2021-02" db="EMBL/GenBank/DDBJ databases">
        <authorList>
            <person name="Dougan E. K."/>
            <person name="Rhodes N."/>
            <person name="Thang M."/>
            <person name="Chan C."/>
        </authorList>
    </citation>
    <scope>NUCLEOTIDE SEQUENCE</scope>
</reference>
<evidence type="ECO:0000313" key="2">
    <source>
        <dbReference type="EMBL" id="CAE7563801.1"/>
    </source>
</evidence>
<feature type="non-terminal residue" evidence="2">
    <location>
        <position position="1"/>
    </location>
</feature>
<feature type="non-terminal residue" evidence="2">
    <location>
        <position position="88"/>
    </location>
</feature>
<organism evidence="2 3">
    <name type="scientific">Symbiodinium pilosum</name>
    <name type="common">Dinoflagellate</name>
    <dbReference type="NCBI Taxonomy" id="2952"/>
    <lineage>
        <taxon>Eukaryota</taxon>
        <taxon>Sar</taxon>
        <taxon>Alveolata</taxon>
        <taxon>Dinophyceae</taxon>
        <taxon>Suessiales</taxon>
        <taxon>Symbiodiniaceae</taxon>
        <taxon>Symbiodinium</taxon>
    </lineage>
</organism>
<gene>
    <name evidence="2" type="ORF">SPIL2461_LOCUS15103</name>
</gene>
<comment type="caution">
    <text evidence="2">The sequence shown here is derived from an EMBL/GenBank/DDBJ whole genome shotgun (WGS) entry which is preliminary data.</text>
</comment>
<sequence>AGTPDPAWGVSAAKAARIAAVQTLKRIVTATDLETAKSMAEATLGLMEDQKFFLAVAANETDKDSATSMGVVRRKDTSDEPVTFQRTG</sequence>
<evidence type="ECO:0000313" key="3">
    <source>
        <dbReference type="Proteomes" id="UP000649617"/>
    </source>
</evidence>
<accession>A0A812UAQ3</accession>
<dbReference type="Proteomes" id="UP000649617">
    <property type="component" value="Unassembled WGS sequence"/>
</dbReference>
<name>A0A812UAQ3_SYMPI</name>
<feature type="region of interest" description="Disordered" evidence="1">
    <location>
        <begin position="64"/>
        <end position="88"/>
    </location>
</feature>
<evidence type="ECO:0000256" key="1">
    <source>
        <dbReference type="SAM" id="MobiDB-lite"/>
    </source>
</evidence>
<proteinExistence type="predicted"/>
<dbReference type="EMBL" id="CAJNIZ010036125">
    <property type="protein sequence ID" value="CAE7563801.1"/>
    <property type="molecule type" value="Genomic_DNA"/>
</dbReference>
<dbReference type="AlphaFoldDB" id="A0A812UAQ3"/>
<protein>
    <submittedName>
        <fullName evidence="2">Uncharacterized protein</fullName>
    </submittedName>
</protein>